<feature type="transmembrane region" description="Helical" evidence="7">
    <location>
        <begin position="141"/>
        <end position="162"/>
    </location>
</feature>
<comment type="caution">
    <text evidence="10">The sequence shown here is derived from an EMBL/GenBank/DDBJ whole genome shotgun (WGS) entry which is preliminary data.</text>
</comment>
<dbReference type="CDD" id="cd06261">
    <property type="entry name" value="TM_PBP2"/>
    <property type="match status" value="1"/>
</dbReference>
<evidence type="ECO:0000256" key="6">
    <source>
        <dbReference type="ARBA" id="ARBA00023136"/>
    </source>
</evidence>
<evidence type="ECO:0000256" key="8">
    <source>
        <dbReference type="SAM" id="MobiDB-lite"/>
    </source>
</evidence>
<feature type="domain" description="ABC transmembrane type-1" evidence="9">
    <location>
        <begin position="106"/>
        <end position="297"/>
    </location>
</feature>
<keyword evidence="4 7" id="KW-0812">Transmembrane</keyword>
<evidence type="ECO:0000256" key="2">
    <source>
        <dbReference type="ARBA" id="ARBA00022448"/>
    </source>
</evidence>
<dbReference type="PANTHER" id="PTHR43744:SF12">
    <property type="entry name" value="ABC TRANSPORTER PERMEASE PROTEIN MG189-RELATED"/>
    <property type="match status" value="1"/>
</dbReference>
<feature type="transmembrane region" description="Helical" evidence="7">
    <location>
        <begin position="174"/>
        <end position="197"/>
    </location>
</feature>
<dbReference type="Gene3D" id="1.10.3720.10">
    <property type="entry name" value="MetI-like"/>
    <property type="match status" value="1"/>
</dbReference>
<feature type="region of interest" description="Disordered" evidence="8">
    <location>
        <begin position="1"/>
        <end position="39"/>
    </location>
</feature>
<organism evidence="10 11">
    <name type="scientific">Streptomyces hokutonensis</name>
    <dbReference type="NCBI Taxonomy" id="1306990"/>
    <lineage>
        <taxon>Bacteria</taxon>
        <taxon>Bacillati</taxon>
        <taxon>Actinomycetota</taxon>
        <taxon>Actinomycetes</taxon>
        <taxon>Kitasatosporales</taxon>
        <taxon>Streptomycetaceae</taxon>
        <taxon>Streptomyces</taxon>
    </lineage>
</organism>
<dbReference type="PROSITE" id="PS50928">
    <property type="entry name" value="ABC_TM1"/>
    <property type="match status" value="1"/>
</dbReference>
<evidence type="ECO:0000256" key="3">
    <source>
        <dbReference type="ARBA" id="ARBA00022475"/>
    </source>
</evidence>
<feature type="transmembrane region" description="Helical" evidence="7">
    <location>
        <begin position="218"/>
        <end position="243"/>
    </location>
</feature>
<name>A0ABW6M9Q5_9ACTN</name>
<comment type="similarity">
    <text evidence="7">Belongs to the binding-protein-dependent transport system permease family.</text>
</comment>
<keyword evidence="3" id="KW-1003">Cell membrane</keyword>
<evidence type="ECO:0000256" key="5">
    <source>
        <dbReference type="ARBA" id="ARBA00022989"/>
    </source>
</evidence>
<evidence type="ECO:0000256" key="4">
    <source>
        <dbReference type="ARBA" id="ARBA00022692"/>
    </source>
</evidence>
<dbReference type="RefSeq" id="WP_388111074.1">
    <property type="nucleotide sequence ID" value="NZ_JBIAHM010000011.1"/>
</dbReference>
<dbReference type="SUPFAM" id="SSF161098">
    <property type="entry name" value="MetI-like"/>
    <property type="match status" value="1"/>
</dbReference>
<feature type="transmembrane region" description="Helical" evidence="7">
    <location>
        <begin position="110"/>
        <end position="129"/>
    </location>
</feature>
<feature type="compositionally biased region" description="Low complexity" evidence="8">
    <location>
        <begin position="22"/>
        <end position="39"/>
    </location>
</feature>
<evidence type="ECO:0000313" key="11">
    <source>
        <dbReference type="Proteomes" id="UP001601303"/>
    </source>
</evidence>
<keyword evidence="2 7" id="KW-0813">Transport</keyword>
<dbReference type="InterPro" id="IPR000515">
    <property type="entry name" value="MetI-like"/>
</dbReference>
<keyword evidence="6 7" id="KW-0472">Membrane</keyword>
<sequence length="311" mass="33461">MTSPPSTPVSAPEAVRPAGKSATPRPRTPAGPRATAPWTPRRLAAGLGTTALTLGTVLFVLPFVFTIVTSLRTAADVARSPLGIPHSFTLKNFTHAFSQIHYGTSTLNTLMITGLSCVLITVLGALAGYPLARITAGWSTAVYRLFILGTSIPVFVVVAPLYLLMRDLNLLDTYAGVVFIYTALNLPLAVFFYTSFIRQIPADLEEAAALDGCGALRTFFVVILPLLRPVTSTLLTFISLQIWNDLLVPLVFLQDPGKRTVMVNAYSFIDPHTVQPTTLFPAALLGVLPLLVIFIFFQRQMVAGMSAGAVK</sequence>
<dbReference type="Proteomes" id="UP001601303">
    <property type="component" value="Unassembled WGS sequence"/>
</dbReference>
<evidence type="ECO:0000259" key="9">
    <source>
        <dbReference type="PROSITE" id="PS50928"/>
    </source>
</evidence>
<dbReference type="Pfam" id="PF00528">
    <property type="entry name" value="BPD_transp_1"/>
    <property type="match status" value="1"/>
</dbReference>
<keyword evidence="5 7" id="KW-1133">Transmembrane helix</keyword>
<protein>
    <submittedName>
        <fullName evidence="10">Carbohydrate ABC transporter permease</fullName>
    </submittedName>
</protein>
<dbReference type="EMBL" id="JBIAHM010000011">
    <property type="protein sequence ID" value="MFE9602880.1"/>
    <property type="molecule type" value="Genomic_DNA"/>
</dbReference>
<comment type="subcellular location">
    <subcellularLocation>
        <location evidence="1 7">Cell membrane</location>
        <topology evidence="1 7">Multi-pass membrane protein</topology>
    </subcellularLocation>
</comment>
<reference evidence="10 11" key="1">
    <citation type="submission" date="2024-10" db="EMBL/GenBank/DDBJ databases">
        <title>The Natural Products Discovery Center: Release of the First 8490 Sequenced Strains for Exploring Actinobacteria Biosynthetic Diversity.</title>
        <authorList>
            <person name="Kalkreuter E."/>
            <person name="Kautsar S.A."/>
            <person name="Yang D."/>
            <person name="Bader C.D."/>
            <person name="Teijaro C.N."/>
            <person name="Fluegel L."/>
            <person name="Davis C.M."/>
            <person name="Simpson J.R."/>
            <person name="Lauterbach L."/>
            <person name="Steele A.D."/>
            <person name="Gui C."/>
            <person name="Meng S."/>
            <person name="Li G."/>
            <person name="Viehrig K."/>
            <person name="Ye F."/>
            <person name="Su P."/>
            <person name="Kiefer A.F."/>
            <person name="Nichols A."/>
            <person name="Cepeda A.J."/>
            <person name="Yan W."/>
            <person name="Fan B."/>
            <person name="Jiang Y."/>
            <person name="Adhikari A."/>
            <person name="Zheng C.-J."/>
            <person name="Schuster L."/>
            <person name="Cowan T.M."/>
            <person name="Smanski M.J."/>
            <person name="Chevrette M.G."/>
            <person name="De Carvalho L.P.S."/>
            <person name="Shen B."/>
        </authorList>
    </citation>
    <scope>NUCLEOTIDE SEQUENCE [LARGE SCALE GENOMIC DNA]</scope>
    <source>
        <strain evidence="10 11">NPDC006488</strain>
    </source>
</reference>
<evidence type="ECO:0000313" key="10">
    <source>
        <dbReference type="EMBL" id="MFE9602880.1"/>
    </source>
</evidence>
<gene>
    <name evidence="10" type="ORF">ACFYNQ_30500</name>
</gene>
<dbReference type="InterPro" id="IPR035906">
    <property type="entry name" value="MetI-like_sf"/>
</dbReference>
<keyword evidence="11" id="KW-1185">Reference proteome</keyword>
<proteinExistence type="inferred from homology"/>
<feature type="transmembrane region" description="Helical" evidence="7">
    <location>
        <begin position="278"/>
        <end position="297"/>
    </location>
</feature>
<evidence type="ECO:0000256" key="7">
    <source>
        <dbReference type="RuleBase" id="RU363032"/>
    </source>
</evidence>
<feature type="transmembrane region" description="Helical" evidence="7">
    <location>
        <begin position="43"/>
        <end position="65"/>
    </location>
</feature>
<accession>A0ABW6M9Q5</accession>
<dbReference type="PANTHER" id="PTHR43744">
    <property type="entry name" value="ABC TRANSPORTER PERMEASE PROTEIN MG189-RELATED-RELATED"/>
    <property type="match status" value="1"/>
</dbReference>
<evidence type="ECO:0000256" key="1">
    <source>
        <dbReference type="ARBA" id="ARBA00004651"/>
    </source>
</evidence>